<dbReference type="PROSITE" id="PS00836">
    <property type="entry name" value="ALADH_PNT_1"/>
    <property type="match status" value="1"/>
</dbReference>
<dbReference type="EMBL" id="LMWL01000068">
    <property type="protein sequence ID" value="KUM91839.1"/>
    <property type="molecule type" value="Genomic_DNA"/>
</dbReference>
<feature type="binding site" evidence="10">
    <location>
        <position position="78"/>
    </location>
    <ligand>
        <name>substrate</name>
    </ligand>
</feature>
<feature type="domain" description="Alanine dehydrogenase/pyridine nucleotide transhydrogenase NAD(H)-binding" evidence="12">
    <location>
        <begin position="152"/>
        <end position="300"/>
    </location>
</feature>
<dbReference type="Proteomes" id="UP000054241">
    <property type="component" value="Unassembled WGS sequence"/>
</dbReference>
<evidence type="ECO:0000259" key="13">
    <source>
        <dbReference type="SMART" id="SM01003"/>
    </source>
</evidence>
<dbReference type="GO" id="GO:0000286">
    <property type="term" value="F:alanine dehydrogenase activity"/>
    <property type="evidence" value="ECO:0007669"/>
    <property type="project" value="UniProtKB-UniRule"/>
</dbReference>
<dbReference type="Pfam" id="PF01262">
    <property type="entry name" value="AlaDh_PNT_C"/>
    <property type="match status" value="1"/>
</dbReference>
<feature type="binding site" evidence="11">
    <location>
        <position position="223"/>
    </location>
    <ligand>
        <name>NAD(+)</name>
        <dbReference type="ChEBI" id="CHEBI:57540"/>
    </ligand>
</feature>
<keyword evidence="4 8" id="KW-0560">Oxidoreductase</keyword>
<keyword evidence="5 8" id="KW-0520">NAD</keyword>
<feature type="domain" description="Alanine dehydrogenase/pyridine nucleotide transhydrogenase N-terminal" evidence="13">
    <location>
        <begin position="7"/>
        <end position="140"/>
    </location>
</feature>
<dbReference type="SUPFAM" id="SSF51735">
    <property type="entry name" value="NAD(P)-binding Rossmann-fold domains"/>
    <property type="match status" value="1"/>
</dbReference>
<feature type="binding site" evidence="10">
    <location>
        <position position="18"/>
    </location>
    <ligand>
        <name>substrate</name>
    </ligand>
</feature>
<evidence type="ECO:0000256" key="7">
    <source>
        <dbReference type="ARBA" id="ARBA00072341"/>
    </source>
</evidence>
<keyword evidence="11" id="KW-0547">Nucleotide-binding</keyword>
<feature type="active site" description="Proton donor/acceptor" evidence="9">
    <location>
        <position position="273"/>
    </location>
</feature>
<evidence type="ECO:0000256" key="3">
    <source>
        <dbReference type="ARBA" id="ARBA00012897"/>
    </source>
</evidence>
<feature type="binding site" evidence="11">
    <location>
        <begin position="301"/>
        <end position="304"/>
    </location>
    <ligand>
        <name>NAD(+)</name>
        <dbReference type="ChEBI" id="CHEBI:57540"/>
    </ligand>
</feature>
<feature type="binding site" evidence="11">
    <location>
        <position position="282"/>
    </location>
    <ligand>
        <name>NAD(+)</name>
        <dbReference type="ChEBI" id="CHEBI:57540"/>
    </ligand>
</feature>
<name>A0A101NER4_9ACTN</name>
<evidence type="ECO:0000259" key="12">
    <source>
        <dbReference type="SMART" id="SM01002"/>
    </source>
</evidence>
<dbReference type="PIRSF" id="PIRSF000183">
    <property type="entry name" value="Alanine_dh"/>
    <property type="match status" value="1"/>
</dbReference>
<organism evidence="14 15">
    <name type="scientific">Streptomyces cellostaticus</name>
    <dbReference type="NCBI Taxonomy" id="67285"/>
    <lineage>
        <taxon>Bacteria</taxon>
        <taxon>Bacillati</taxon>
        <taxon>Actinomycetota</taxon>
        <taxon>Actinomycetes</taxon>
        <taxon>Kitasatosporales</taxon>
        <taxon>Streptomycetaceae</taxon>
        <taxon>Streptomyces</taxon>
    </lineage>
</organism>
<dbReference type="FunFam" id="3.40.50.720:FF:000049">
    <property type="entry name" value="Alanine dehydrogenase"/>
    <property type="match status" value="1"/>
</dbReference>
<accession>A0A101NER4</accession>
<dbReference type="Pfam" id="PF05222">
    <property type="entry name" value="AlaDh_PNT_N"/>
    <property type="match status" value="1"/>
</dbReference>
<evidence type="ECO:0000313" key="14">
    <source>
        <dbReference type="EMBL" id="KUM91839.1"/>
    </source>
</evidence>
<evidence type="ECO:0000256" key="5">
    <source>
        <dbReference type="ARBA" id="ARBA00023027"/>
    </source>
</evidence>
<proteinExistence type="inferred from homology"/>
<feature type="binding site" evidence="11">
    <location>
        <position position="206"/>
    </location>
    <ligand>
        <name>NAD(+)</name>
        <dbReference type="ChEBI" id="CHEBI:57540"/>
    </ligand>
</feature>
<dbReference type="CDD" id="cd05305">
    <property type="entry name" value="L-AlaDH"/>
    <property type="match status" value="1"/>
</dbReference>
<dbReference type="STRING" id="67285.AQI88_35205"/>
<dbReference type="InterPro" id="IPR007886">
    <property type="entry name" value="AlaDH/PNT_N"/>
</dbReference>
<dbReference type="PANTHER" id="PTHR42795">
    <property type="entry name" value="ALANINE DEHYDROGENASE"/>
    <property type="match status" value="1"/>
</dbReference>
<dbReference type="InterPro" id="IPR008142">
    <property type="entry name" value="AlaDH/PNT_CS1"/>
</dbReference>
<comment type="similarity">
    <text evidence="2 8">Belongs to the AlaDH/PNT family.</text>
</comment>
<dbReference type="AlphaFoldDB" id="A0A101NER4"/>
<feature type="binding site" evidence="11">
    <location>
        <position position="137"/>
    </location>
    <ligand>
        <name>NAD(+)</name>
        <dbReference type="ChEBI" id="CHEBI:57540"/>
    </ligand>
</feature>
<dbReference type="Gene3D" id="3.40.50.720">
    <property type="entry name" value="NAD(P)-binding Rossmann-like Domain"/>
    <property type="match status" value="2"/>
</dbReference>
<comment type="catalytic activity">
    <reaction evidence="8">
        <text>L-alanine + NAD(+) + H2O = pyruvate + NH4(+) + NADH + H(+)</text>
        <dbReference type="Rhea" id="RHEA:18405"/>
        <dbReference type="ChEBI" id="CHEBI:15361"/>
        <dbReference type="ChEBI" id="CHEBI:15377"/>
        <dbReference type="ChEBI" id="CHEBI:15378"/>
        <dbReference type="ChEBI" id="CHEBI:28938"/>
        <dbReference type="ChEBI" id="CHEBI:57540"/>
        <dbReference type="ChEBI" id="CHEBI:57945"/>
        <dbReference type="ChEBI" id="CHEBI:57972"/>
        <dbReference type="EC" id="1.4.1.1"/>
    </reaction>
</comment>
<dbReference type="SMART" id="SM01003">
    <property type="entry name" value="AlaDh_PNT_N"/>
    <property type="match status" value="1"/>
</dbReference>
<evidence type="ECO:0000256" key="4">
    <source>
        <dbReference type="ARBA" id="ARBA00023002"/>
    </source>
</evidence>
<comment type="caution">
    <text evidence="14">The sequence shown here is derived from an EMBL/GenBank/DDBJ whole genome shotgun (WGS) entry which is preliminary data.</text>
</comment>
<dbReference type="UniPathway" id="UPA00527">
    <property type="reaction ID" value="UER00585"/>
</dbReference>
<feature type="binding site" evidence="11">
    <location>
        <begin position="270"/>
        <end position="273"/>
    </location>
    <ligand>
        <name>NAD(+)</name>
        <dbReference type="ChEBI" id="CHEBI:57540"/>
    </ligand>
</feature>
<dbReference type="InterPro" id="IPR036291">
    <property type="entry name" value="NAD(P)-bd_dom_sf"/>
</dbReference>
<dbReference type="EC" id="1.4.1.1" evidence="3 8"/>
<dbReference type="PANTHER" id="PTHR42795:SF1">
    <property type="entry name" value="ALANINE DEHYDROGENASE"/>
    <property type="match status" value="1"/>
</dbReference>
<evidence type="ECO:0000256" key="9">
    <source>
        <dbReference type="PIRSR" id="PIRSR000183-1"/>
    </source>
</evidence>
<dbReference type="SMART" id="SM01002">
    <property type="entry name" value="AlaDh_PNT_C"/>
    <property type="match status" value="1"/>
</dbReference>
<feature type="active site" description="Proton donor/acceptor" evidence="9">
    <location>
        <position position="99"/>
    </location>
</feature>
<evidence type="ECO:0000256" key="6">
    <source>
        <dbReference type="ARBA" id="ARBA00065528"/>
    </source>
</evidence>
<feature type="binding site" evidence="11">
    <location>
        <position position="201"/>
    </location>
    <ligand>
        <name>NAD(+)</name>
        <dbReference type="ChEBI" id="CHEBI:57540"/>
    </ligand>
</feature>
<feature type="binding site" evidence="11">
    <location>
        <begin position="242"/>
        <end position="243"/>
    </location>
    <ligand>
        <name>NAD(+)</name>
        <dbReference type="ChEBI" id="CHEBI:57540"/>
    </ligand>
</feature>
<evidence type="ECO:0000256" key="2">
    <source>
        <dbReference type="ARBA" id="ARBA00005689"/>
    </source>
</evidence>
<dbReference type="InterPro" id="IPR008141">
    <property type="entry name" value="Ala_DH"/>
</dbReference>
<dbReference type="GO" id="GO:0000166">
    <property type="term" value="F:nucleotide binding"/>
    <property type="evidence" value="ECO:0007669"/>
    <property type="project" value="UniProtKB-KW"/>
</dbReference>
<evidence type="ECO:0000313" key="15">
    <source>
        <dbReference type="Proteomes" id="UP000054241"/>
    </source>
</evidence>
<dbReference type="NCBIfam" id="TIGR00518">
    <property type="entry name" value="alaDH"/>
    <property type="match status" value="1"/>
</dbReference>
<dbReference type="GO" id="GO:0042853">
    <property type="term" value="P:L-alanine catabolic process"/>
    <property type="evidence" value="ECO:0007669"/>
    <property type="project" value="UniProtKB-UniPathway"/>
</dbReference>
<dbReference type="GO" id="GO:0005886">
    <property type="term" value="C:plasma membrane"/>
    <property type="evidence" value="ECO:0007669"/>
    <property type="project" value="TreeGrafter"/>
</dbReference>
<dbReference type="SUPFAM" id="SSF52283">
    <property type="entry name" value="Formate/glycerate dehydrogenase catalytic domain-like"/>
    <property type="match status" value="1"/>
</dbReference>
<comment type="pathway">
    <text evidence="1 8">Amino-acid degradation; L-alanine degradation via dehydrogenase pathway; NH(3) and pyruvate from L-alanine: step 1/1.</text>
</comment>
<keyword evidence="15" id="KW-1185">Reference proteome</keyword>
<dbReference type="InterPro" id="IPR007698">
    <property type="entry name" value="AlaDH/PNT_NAD(H)-bd"/>
</dbReference>
<evidence type="ECO:0000256" key="11">
    <source>
        <dbReference type="PIRSR" id="PIRSR000183-3"/>
    </source>
</evidence>
<dbReference type="RefSeq" id="WP_067007524.1">
    <property type="nucleotide sequence ID" value="NZ_BNDU01000006.1"/>
</dbReference>
<comment type="function">
    <text evidence="8">Catalyzes the reversible reductive amination of pyruvate to L-alanine.</text>
</comment>
<protein>
    <recommendedName>
        <fullName evidence="7 8">Alanine dehydrogenase</fullName>
        <ecNumber evidence="3 8">1.4.1.1</ecNumber>
    </recommendedName>
</protein>
<evidence type="ECO:0000256" key="8">
    <source>
        <dbReference type="PIRNR" id="PIRNR000183"/>
    </source>
</evidence>
<evidence type="ECO:0000256" key="10">
    <source>
        <dbReference type="PIRSR" id="PIRSR000183-2"/>
    </source>
</evidence>
<evidence type="ECO:0000256" key="1">
    <source>
        <dbReference type="ARBA" id="ARBA00005206"/>
    </source>
</evidence>
<comment type="subunit">
    <text evidence="6">Homohexamer. Trimer of dimers.</text>
</comment>
<sequence length="374" mass="39657">MIDVKVGIPREVKNNEFRVAITPAGVHELVRNGHQVVIERGAGLGSSITDAEYVSAGAGILETADEVWAAADLLLKVKEPIAEEYHRLRKDQILFTYLHLAASKECTDALIESGTTAIAYETVELPNRALPLLAPMSEVAGRLAPQVGAYHLMRPAGGRGVLPGGVPGVTPAKAVVIGGGVSGWNAAQIAIGMGFEVTLLDRDINKLREADKIFGTKVKAVMSNSFELEKAVLDADLVIGAVLIPGAKAPKLVTNELVSRMKPGSVLVDIAIDQGGCFEDSRPTTHAEPTFRVHNSVFYCVANMPGAVPNTSTNALTNATLPYIVSLANNGWVEALRRDAALAKGLNTHDGKVVYKEVAEAHGLEHVELDSLLG</sequence>
<reference evidence="14 15" key="1">
    <citation type="submission" date="2015-10" db="EMBL/GenBank/DDBJ databases">
        <title>Draft genome sequence of Streptomyces cellostaticus DSM 40189, type strain for the species Streptomyces cellostaticus.</title>
        <authorList>
            <person name="Ruckert C."/>
            <person name="Winkler A."/>
            <person name="Kalinowski J."/>
            <person name="Kampfer P."/>
            <person name="Glaeser S."/>
        </authorList>
    </citation>
    <scope>NUCLEOTIDE SEQUENCE [LARGE SCALE GENOMIC DNA]</scope>
    <source>
        <strain evidence="14 15">DSM 40189</strain>
    </source>
</reference>
<gene>
    <name evidence="14" type="ORF">AQI88_35205</name>
</gene>